<dbReference type="SUPFAM" id="SSF56112">
    <property type="entry name" value="Protein kinase-like (PK-like)"/>
    <property type="match status" value="1"/>
</dbReference>
<reference evidence="2 3" key="1">
    <citation type="submission" date="2022-09" db="EMBL/GenBank/DDBJ databases">
        <authorList>
            <person name="Palmer J.M."/>
        </authorList>
    </citation>
    <scope>NUCLEOTIDE SEQUENCE [LARGE SCALE GENOMIC DNA]</scope>
    <source>
        <strain evidence="2 3">DSM 7382</strain>
    </source>
</reference>
<dbReference type="EMBL" id="JASBNA010000014">
    <property type="protein sequence ID" value="KAK7687309.1"/>
    <property type="molecule type" value="Genomic_DNA"/>
</dbReference>
<name>A0AAW0GAW2_9APHY</name>
<protein>
    <recommendedName>
        <fullName evidence="1">Protein kinase domain-containing protein</fullName>
    </recommendedName>
</protein>
<accession>A0AAW0GAW2</accession>
<dbReference type="InterPro" id="IPR011009">
    <property type="entry name" value="Kinase-like_dom_sf"/>
</dbReference>
<dbReference type="Gene3D" id="1.10.510.10">
    <property type="entry name" value="Transferase(Phosphotransferase) domain 1"/>
    <property type="match status" value="1"/>
</dbReference>
<dbReference type="InterPro" id="IPR000719">
    <property type="entry name" value="Prot_kinase_dom"/>
</dbReference>
<proteinExistence type="predicted"/>
<keyword evidence="3" id="KW-1185">Reference proteome</keyword>
<evidence type="ECO:0000259" key="1">
    <source>
        <dbReference type="PROSITE" id="PS50011"/>
    </source>
</evidence>
<dbReference type="GO" id="GO:0004672">
    <property type="term" value="F:protein kinase activity"/>
    <property type="evidence" value="ECO:0007669"/>
    <property type="project" value="InterPro"/>
</dbReference>
<feature type="domain" description="Protein kinase" evidence="1">
    <location>
        <begin position="1"/>
        <end position="102"/>
    </location>
</feature>
<sequence length="102" mass="11269">MNETNCLATFIPSFGNVHGDLRGVNILTDDDNIAYISGLGRSTFFNVTNDQFAIATGGAIAWLSPELLYWRNFVIDIDFPTCSSDVYSFACVCIELYTGRNP</sequence>
<evidence type="ECO:0000313" key="3">
    <source>
        <dbReference type="Proteomes" id="UP001385951"/>
    </source>
</evidence>
<dbReference type="Proteomes" id="UP001385951">
    <property type="component" value="Unassembled WGS sequence"/>
</dbReference>
<dbReference type="GO" id="GO:0005524">
    <property type="term" value="F:ATP binding"/>
    <property type="evidence" value="ECO:0007669"/>
    <property type="project" value="InterPro"/>
</dbReference>
<gene>
    <name evidence="2" type="ORF">QCA50_009814</name>
</gene>
<dbReference type="InterPro" id="IPR001245">
    <property type="entry name" value="Ser-Thr/Tyr_kinase_cat_dom"/>
</dbReference>
<comment type="caution">
    <text evidence="2">The sequence shown here is derived from an EMBL/GenBank/DDBJ whole genome shotgun (WGS) entry which is preliminary data.</text>
</comment>
<dbReference type="AlphaFoldDB" id="A0AAW0GAW2"/>
<organism evidence="2 3">
    <name type="scientific">Cerrena zonata</name>
    <dbReference type="NCBI Taxonomy" id="2478898"/>
    <lineage>
        <taxon>Eukaryota</taxon>
        <taxon>Fungi</taxon>
        <taxon>Dikarya</taxon>
        <taxon>Basidiomycota</taxon>
        <taxon>Agaricomycotina</taxon>
        <taxon>Agaricomycetes</taxon>
        <taxon>Polyporales</taxon>
        <taxon>Cerrenaceae</taxon>
        <taxon>Cerrena</taxon>
    </lineage>
</organism>
<dbReference type="PROSITE" id="PS50011">
    <property type="entry name" value="PROTEIN_KINASE_DOM"/>
    <property type="match status" value="1"/>
</dbReference>
<dbReference type="Pfam" id="PF07714">
    <property type="entry name" value="PK_Tyr_Ser-Thr"/>
    <property type="match status" value="1"/>
</dbReference>
<evidence type="ECO:0000313" key="2">
    <source>
        <dbReference type="EMBL" id="KAK7687309.1"/>
    </source>
</evidence>